<dbReference type="PANTHER" id="PTHR37332:SF1">
    <property type="entry name" value="ELMO DOMAIN-CONTAINING PROTEIN"/>
    <property type="match status" value="1"/>
</dbReference>
<accession>A0A0F4ZLJ9</accession>
<evidence type="ECO:0000313" key="2">
    <source>
        <dbReference type="EMBL" id="KKA30703.1"/>
    </source>
</evidence>
<feature type="compositionally biased region" description="Polar residues" evidence="1">
    <location>
        <begin position="148"/>
        <end position="172"/>
    </location>
</feature>
<gene>
    <name evidence="2" type="ORF">TD95_004189</name>
</gene>
<reference evidence="2 3" key="1">
    <citation type="submission" date="2015-03" db="EMBL/GenBank/DDBJ databases">
        <authorList>
            <person name="Radwan O."/>
            <person name="Al-Naeli F.A."/>
            <person name="Rendon G.A."/>
            <person name="Fields C."/>
        </authorList>
    </citation>
    <scope>NUCLEOTIDE SEQUENCE [LARGE SCALE GENOMIC DNA]</scope>
    <source>
        <strain evidence="2">CR-DP1</strain>
    </source>
</reference>
<comment type="caution">
    <text evidence="2">The sequence shown here is derived from an EMBL/GenBank/DDBJ whole genome shotgun (WGS) entry which is preliminary data.</text>
</comment>
<feature type="compositionally biased region" description="Low complexity" evidence="1">
    <location>
        <begin position="34"/>
        <end position="54"/>
    </location>
</feature>
<dbReference type="AlphaFoldDB" id="A0A0F4ZLJ9"/>
<organism evidence="2 3">
    <name type="scientific">Thielaviopsis punctulata</name>
    <dbReference type="NCBI Taxonomy" id="72032"/>
    <lineage>
        <taxon>Eukaryota</taxon>
        <taxon>Fungi</taxon>
        <taxon>Dikarya</taxon>
        <taxon>Ascomycota</taxon>
        <taxon>Pezizomycotina</taxon>
        <taxon>Sordariomycetes</taxon>
        <taxon>Hypocreomycetidae</taxon>
        <taxon>Microascales</taxon>
        <taxon>Ceratocystidaceae</taxon>
        <taxon>Thielaviopsis</taxon>
    </lineage>
</organism>
<feature type="compositionally biased region" description="Low complexity" evidence="1">
    <location>
        <begin position="71"/>
        <end position="112"/>
    </location>
</feature>
<name>A0A0F4ZLJ9_9PEZI</name>
<protein>
    <submittedName>
        <fullName evidence="2">Uncharacterized protein</fullName>
    </submittedName>
</protein>
<dbReference type="Proteomes" id="UP000033483">
    <property type="component" value="Unassembled WGS sequence"/>
</dbReference>
<feature type="compositionally biased region" description="Polar residues" evidence="1">
    <location>
        <begin position="23"/>
        <end position="33"/>
    </location>
</feature>
<dbReference type="EMBL" id="LAEV01000302">
    <property type="protein sequence ID" value="KKA30703.1"/>
    <property type="molecule type" value="Genomic_DNA"/>
</dbReference>
<feature type="compositionally biased region" description="Low complexity" evidence="1">
    <location>
        <begin position="9"/>
        <end position="20"/>
    </location>
</feature>
<sequence>MQKSTQNATSFFSSFTFGGTKSRPGTSSGDQNPQSLSYHQNLSQSQLSHSRSTSNAPSPQPDYSHEFPPELAASASALNLQAQAQAQAHTQAQSQESAFSKSSFTRKSSFSSPNRGKRRPSTGTSAVPLSESAPPPLPDLATAVASHFGTSGYTTTPISTNPPASATFNNPSGAPPGLSTAQDAHSPLIPGDFPAPSRTFTSTSLAGSNSAGLGNMANSSSLMPAAPGVDGGVHGNIADLTRKRISTLDYLRRAHEGRIYWFNTFQIERPDTSRMSAANASRFARRATNFLLLGVSLPIVIDLNGTTPLEYLRSLNTLLSEFETFQQLHGENSSTSSLSRARLPQMFRRPGARRRSSAATDLAYGENMDAGSGGAGPMASANAAAFAATEADLFPGETYTHLLTPSLPFDPDFHETFATLCDMLIDCYKKLLLLIPSNKECTPPVAEQFAKADSKVRKIILQGSIKEFDEAVRSSAKVEMANLNKIVMSGLLG</sequence>
<feature type="region of interest" description="Disordered" evidence="1">
    <location>
        <begin position="1"/>
        <end position="206"/>
    </location>
</feature>
<proteinExistence type="predicted"/>
<dbReference type="PANTHER" id="PTHR37332">
    <property type="entry name" value="EXPRESSED PROTEIN"/>
    <property type="match status" value="1"/>
</dbReference>
<evidence type="ECO:0000256" key="1">
    <source>
        <dbReference type="SAM" id="MobiDB-lite"/>
    </source>
</evidence>
<dbReference type="OrthoDB" id="14339at2759"/>
<evidence type="ECO:0000313" key="3">
    <source>
        <dbReference type="Proteomes" id="UP000033483"/>
    </source>
</evidence>
<keyword evidence="3" id="KW-1185">Reference proteome</keyword>